<proteinExistence type="predicted"/>
<gene>
    <name evidence="2" type="ORF">QN326_03110</name>
</gene>
<accession>A0ABZ3CDC9</accession>
<evidence type="ECO:0000256" key="1">
    <source>
        <dbReference type="SAM" id="MobiDB-lite"/>
    </source>
</evidence>
<keyword evidence="3" id="KW-1185">Reference proteome</keyword>
<dbReference type="Proteomes" id="UP001483898">
    <property type="component" value="Chromosome"/>
</dbReference>
<reference evidence="2" key="1">
    <citation type="submission" date="2023-06" db="EMBL/GenBank/DDBJ databases">
        <title>Complete Genome of Candidatus Phytoplasma asteris M8.</title>
        <authorList>
            <person name="Toth R."/>
            <person name="Ilic A.-M."/>
            <person name="Huettel B."/>
            <person name="Duduk B."/>
            <person name="Kube M."/>
        </authorList>
    </citation>
    <scope>NUCLEOTIDE SEQUENCE [LARGE SCALE GENOMIC DNA]</scope>
    <source>
        <strain evidence="2">M8</strain>
    </source>
</reference>
<sequence length="46" mass="5047">MKISVLITNFTKRNINTGKKTAPTTQIQGLLETQVTNSSNLKKPTS</sequence>
<name>A0ABZ3CDC9_9MOLU</name>
<dbReference type="EMBL" id="CP128414">
    <property type="protein sequence ID" value="WZX02306.1"/>
    <property type="molecule type" value="Genomic_DNA"/>
</dbReference>
<evidence type="ECO:0000313" key="2">
    <source>
        <dbReference type="EMBL" id="WZX02306.1"/>
    </source>
</evidence>
<protein>
    <submittedName>
        <fullName evidence="2">Uncharacterized protein</fullName>
    </submittedName>
</protein>
<evidence type="ECO:0000313" key="3">
    <source>
        <dbReference type="Proteomes" id="UP001483898"/>
    </source>
</evidence>
<organism evidence="2 3">
    <name type="scientific">Candidatus Phytoplasma asteris</name>
    <dbReference type="NCBI Taxonomy" id="85620"/>
    <lineage>
        <taxon>Bacteria</taxon>
        <taxon>Bacillati</taxon>
        <taxon>Mycoplasmatota</taxon>
        <taxon>Mollicutes</taxon>
        <taxon>Acholeplasmatales</taxon>
        <taxon>Acholeplasmataceae</taxon>
        <taxon>Candidatus Phytoplasma</taxon>
        <taxon>16SrI (Aster yellows group)</taxon>
    </lineage>
</organism>
<feature type="region of interest" description="Disordered" evidence="1">
    <location>
        <begin position="26"/>
        <end position="46"/>
    </location>
</feature>